<gene>
    <name evidence="1" type="ORF">HID58_094426</name>
</gene>
<evidence type="ECO:0000313" key="2">
    <source>
        <dbReference type="Proteomes" id="UP000824890"/>
    </source>
</evidence>
<dbReference type="PANTHER" id="PTHR26312">
    <property type="entry name" value="TETRATRICOPEPTIDE REPEAT PROTEIN 5"/>
    <property type="match status" value="1"/>
</dbReference>
<protein>
    <submittedName>
        <fullName evidence="1">Uncharacterized protein</fullName>
    </submittedName>
</protein>
<dbReference type="Gene3D" id="1.25.40.10">
    <property type="entry name" value="Tetratricopeptide repeat domain"/>
    <property type="match status" value="1"/>
</dbReference>
<keyword evidence="2" id="KW-1185">Reference proteome</keyword>
<name>A0ABQ7X7F6_BRANA</name>
<feature type="non-terminal residue" evidence="1">
    <location>
        <position position="448"/>
    </location>
</feature>
<proteinExistence type="predicted"/>
<reference evidence="1 2" key="1">
    <citation type="submission" date="2021-05" db="EMBL/GenBank/DDBJ databases">
        <title>Genome Assembly of Synthetic Allotetraploid Brassica napus Reveals Homoeologous Exchanges between Subgenomes.</title>
        <authorList>
            <person name="Davis J.T."/>
        </authorList>
    </citation>
    <scope>NUCLEOTIDE SEQUENCE [LARGE SCALE GENOMIC DNA]</scope>
    <source>
        <strain evidence="2">cv. Da-Ae</strain>
        <tissue evidence="1">Seedling</tissue>
    </source>
</reference>
<dbReference type="PANTHER" id="PTHR26312:SF136">
    <property type="entry name" value="BNAC05G05070D PROTEIN"/>
    <property type="match status" value="1"/>
</dbReference>
<evidence type="ECO:0000313" key="1">
    <source>
        <dbReference type="EMBL" id="KAH0851856.1"/>
    </source>
</evidence>
<dbReference type="Proteomes" id="UP000824890">
    <property type="component" value="Unassembled WGS sequence"/>
</dbReference>
<organism evidence="1 2">
    <name type="scientific">Brassica napus</name>
    <name type="common">Rape</name>
    <dbReference type="NCBI Taxonomy" id="3708"/>
    <lineage>
        <taxon>Eukaryota</taxon>
        <taxon>Viridiplantae</taxon>
        <taxon>Streptophyta</taxon>
        <taxon>Embryophyta</taxon>
        <taxon>Tracheophyta</taxon>
        <taxon>Spermatophyta</taxon>
        <taxon>Magnoliopsida</taxon>
        <taxon>eudicotyledons</taxon>
        <taxon>Gunneridae</taxon>
        <taxon>Pentapetalae</taxon>
        <taxon>rosids</taxon>
        <taxon>malvids</taxon>
        <taxon>Brassicales</taxon>
        <taxon>Brassicaceae</taxon>
        <taxon>Brassiceae</taxon>
        <taxon>Brassica</taxon>
    </lineage>
</organism>
<dbReference type="InterPro" id="IPR011990">
    <property type="entry name" value="TPR-like_helical_dom_sf"/>
</dbReference>
<accession>A0ABQ7X7F6</accession>
<comment type="caution">
    <text evidence="1">The sequence shown here is derived from an EMBL/GenBank/DDBJ whole genome shotgun (WGS) entry which is preliminary data.</text>
</comment>
<sequence>MSLKRAEPTIKWRVIRRPDLKKPPRFPLTYYSVTTAHQSSFLSEASVSSCSHFRIIPIKKSVRKTKLASTPFFSSCNDLNFHHLVSQTLVSSAASSPSKRRSFGHEVRLSLLPLPHAEPSSFFTSLRLSPPLQVVTRALEIIDTDQNSAHSPSFHRKLPIPNEEENSFGLDRSSTSVEPPWPEMVQMSTIERKANSVDLPISLRIIKRKLRMEEGVVMKQVGESAVKRASSMVFMIRELQSFTLHMRELLLFEDLQGILLRVRRDACVVRVAVPAVFSATPTLMVSVMILLANFTESEKMEALDHDTMKQISRGGTSRSGRVDGLLQDGAFLPTGLSQQPDNVLLLANYAQAEKYFKRAAKAEPADAEALSKYATFLWRQGTIYGEQRKRSWKQSLLIQRTHFTLPTTHISFGTPVVTRRVSLSTLHHNRTQPKTKKKRVITIVQVYS</sequence>
<dbReference type="EMBL" id="JAGKQM010001420">
    <property type="protein sequence ID" value="KAH0851856.1"/>
    <property type="molecule type" value="Genomic_DNA"/>
</dbReference>